<feature type="transmembrane region" description="Helical" evidence="2">
    <location>
        <begin position="165"/>
        <end position="185"/>
    </location>
</feature>
<evidence type="ECO:0000313" key="4">
    <source>
        <dbReference type="EMBL" id="KAG7494119.1"/>
    </source>
</evidence>
<accession>A0AAV6QPU9</accession>
<gene>
    <name evidence="4" type="ORF">JOB18_023590</name>
</gene>
<keyword evidence="2" id="KW-0812">Transmembrane</keyword>
<comment type="caution">
    <text evidence="4">The sequence shown here is derived from an EMBL/GenBank/DDBJ whole genome shotgun (WGS) entry which is preliminary data.</text>
</comment>
<feature type="chain" id="PRO_5043978119" evidence="3">
    <location>
        <begin position="22"/>
        <end position="247"/>
    </location>
</feature>
<keyword evidence="5" id="KW-1185">Reference proteome</keyword>
<feature type="signal peptide" evidence="3">
    <location>
        <begin position="1"/>
        <end position="21"/>
    </location>
</feature>
<dbReference type="AlphaFoldDB" id="A0AAV6QPU9"/>
<evidence type="ECO:0000256" key="1">
    <source>
        <dbReference type="SAM" id="MobiDB-lite"/>
    </source>
</evidence>
<feature type="region of interest" description="Disordered" evidence="1">
    <location>
        <begin position="67"/>
        <end position="103"/>
    </location>
</feature>
<feature type="compositionally biased region" description="Low complexity" evidence="1">
    <location>
        <begin position="82"/>
        <end position="100"/>
    </location>
</feature>
<evidence type="ECO:0000313" key="5">
    <source>
        <dbReference type="Proteomes" id="UP000693946"/>
    </source>
</evidence>
<proteinExistence type="predicted"/>
<keyword evidence="2" id="KW-1133">Transmembrane helix</keyword>
<dbReference type="EMBL" id="JAGKHQ010000016">
    <property type="protein sequence ID" value="KAG7494119.1"/>
    <property type="molecule type" value="Genomic_DNA"/>
</dbReference>
<dbReference type="Proteomes" id="UP000693946">
    <property type="component" value="Linkage Group LG4"/>
</dbReference>
<reference evidence="4 5" key="1">
    <citation type="journal article" date="2021" name="Sci. Rep.">
        <title>Chromosome anchoring in Senegalese sole (Solea senegalensis) reveals sex-associated markers and genome rearrangements in flatfish.</title>
        <authorList>
            <person name="Guerrero-Cozar I."/>
            <person name="Gomez-Garrido J."/>
            <person name="Berbel C."/>
            <person name="Martinez-Blanch J.F."/>
            <person name="Alioto T."/>
            <person name="Claros M.G."/>
            <person name="Gagnaire P.A."/>
            <person name="Manchado M."/>
        </authorList>
    </citation>
    <scope>NUCLEOTIDE SEQUENCE [LARGE SCALE GENOMIC DNA]</scope>
    <source>
        <strain evidence="4">Sse05_10M</strain>
    </source>
</reference>
<keyword evidence="2" id="KW-0472">Membrane</keyword>
<protein>
    <submittedName>
        <fullName evidence="4">Uncharacterized protein</fullName>
    </submittedName>
</protein>
<keyword evidence="3" id="KW-0732">Signal</keyword>
<evidence type="ECO:0000256" key="2">
    <source>
        <dbReference type="SAM" id="Phobius"/>
    </source>
</evidence>
<evidence type="ECO:0000256" key="3">
    <source>
        <dbReference type="SAM" id="SignalP"/>
    </source>
</evidence>
<sequence length="247" mass="26332">MGTILFHVLACCLLVISLAEAQTIQPDSTIMPATPAGLKTTESTTDVTSDVTEDTTTFATVTNETFSDTTVQPQTSKSTAMTTPPTNSTSLSTATSDTNTPTFTVPVTATSQTTAVDTSMPDTTVITPDTTVITTANTSHTANTTSNSDDSITHGVGFNNSEKNITIVFSVALGVFAVAFVIFMFHRCKQKAQYLHQPFHNSDDPDAFVAGDDTLVISGGLYDGHPIYDNVPTVQEDQSQFRLQFLP</sequence>
<name>A0AAV6QPU9_SOLSE</name>
<feature type="compositionally biased region" description="Polar residues" evidence="1">
    <location>
        <begin position="68"/>
        <end position="81"/>
    </location>
</feature>
<organism evidence="4 5">
    <name type="scientific">Solea senegalensis</name>
    <name type="common">Senegalese sole</name>
    <dbReference type="NCBI Taxonomy" id="28829"/>
    <lineage>
        <taxon>Eukaryota</taxon>
        <taxon>Metazoa</taxon>
        <taxon>Chordata</taxon>
        <taxon>Craniata</taxon>
        <taxon>Vertebrata</taxon>
        <taxon>Euteleostomi</taxon>
        <taxon>Actinopterygii</taxon>
        <taxon>Neopterygii</taxon>
        <taxon>Teleostei</taxon>
        <taxon>Neoteleostei</taxon>
        <taxon>Acanthomorphata</taxon>
        <taxon>Carangaria</taxon>
        <taxon>Pleuronectiformes</taxon>
        <taxon>Pleuronectoidei</taxon>
        <taxon>Soleidae</taxon>
        <taxon>Solea</taxon>
    </lineage>
</organism>